<organism evidence="2 3">
    <name type="scientific">Colletotrichum kahawae</name>
    <name type="common">Coffee berry disease fungus</name>
    <dbReference type="NCBI Taxonomy" id="34407"/>
    <lineage>
        <taxon>Eukaryota</taxon>
        <taxon>Fungi</taxon>
        <taxon>Dikarya</taxon>
        <taxon>Ascomycota</taxon>
        <taxon>Pezizomycotina</taxon>
        <taxon>Sordariomycetes</taxon>
        <taxon>Hypocreomycetidae</taxon>
        <taxon>Glomerellales</taxon>
        <taxon>Glomerellaceae</taxon>
        <taxon>Colletotrichum</taxon>
        <taxon>Colletotrichum gloeosporioides species complex</taxon>
    </lineage>
</organism>
<name>A0AAD9Y2B7_COLKA</name>
<protein>
    <submittedName>
        <fullName evidence="2">Uncharacterized protein</fullName>
    </submittedName>
</protein>
<keyword evidence="3" id="KW-1185">Reference proteome</keyword>
<proteinExistence type="predicted"/>
<evidence type="ECO:0000313" key="2">
    <source>
        <dbReference type="EMBL" id="KAK2734721.1"/>
    </source>
</evidence>
<feature type="region of interest" description="Disordered" evidence="1">
    <location>
        <begin position="83"/>
        <end position="104"/>
    </location>
</feature>
<evidence type="ECO:0000256" key="1">
    <source>
        <dbReference type="SAM" id="MobiDB-lite"/>
    </source>
</evidence>
<gene>
    <name evidence="2" type="ORF">CKAH01_07955</name>
</gene>
<reference evidence="2" key="1">
    <citation type="submission" date="2023-02" db="EMBL/GenBank/DDBJ databases">
        <title>Colletotrichum kahawae CIFC_Que2 genome sequencing and assembly.</title>
        <authorList>
            <person name="Baroncelli R."/>
        </authorList>
    </citation>
    <scope>NUCLEOTIDE SEQUENCE</scope>
    <source>
        <strain evidence="2">CIFC_Que2</strain>
    </source>
</reference>
<sequence length="104" mass="10680">METEMEADLESLVDGAAVRCGACNDSGSPCLLDEKRGGQMARGDDWKRCGDAMVADDTSRGGETGGGRGGLRFGKYADLDMEPKFKGPSNSSMRAAAAAAAANG</sequence>
<evidence type="ECO:0000313" key="3">
    <source>
        <dbReference type="Proteomes" id="UP001281614"/>
    </source>
</evidence>
<accession>A0AAD9Y2B7</accession>
<dbReference type="AlphaFoldDB" id="A0AAD9Y2B7"/>
<feature type="compositionally biased region" description="Low complexity" evidence="1">
    <location>
        <begin position="95"/>
        <end position="104"/>
    </location>
</feature>
<comment type="caution">
    <text evidence="2">The sequence shown here is derived from an EMBL/GenBank/DDBJ whole genome shotgun (WGS) entry which is preliminary data.</text>
</comment>
<dbReference type="Proteomes" id="UP001281614">
    <property type="component" value="Unassembled WGS sequence"/>
</dbReference>
<dbReference type="EMBL" id="VYYT01000456">
    <property type="protein sequence ID" value="KAK2734721.1"/>
    <property type="molecule type" value="Genomic_DNA"/>
</dbReference>